<evidence type="ECO:0008006" key="5">
    <source>
        <dbReference type="Google" id="ProtNLM"/>
    </source>
</evidence>
<feature type="region of interest" description="Disordered" evidence="1">
    <location>
        <begin position="1"/>
        <end position="20"/>
    </location>
</feature>
<organism evidence="3 4">
    <name type="scientific">Dinoroseobacter shibae (strain DSM 16493 / NCIMB 14021 / DFL 12)</name>
    <dbReference type="NCBI Taxonomy" id="398580"/>
    <lineage>
        <taxon>Bacteria</taxon>
        <taxon>Pseudomonadati</taxon>
        <taxon>Pseudomonadota</taxon>
        <taxon>Alphaproteobacteria</taxon>
        <taxon>Rhodobacterales</taxon>
        <taxon>Roseobacteraceae</taxon>
        <taxon>Dinoroseobacter</taxon>
    </lineage>
</organism>
<dbReference type="EMBL" id="CP000830">
    <property type="protein sequence ID" value="ABV92916.1"/>
    <property type="molecule type" value="Genomic_DNA"/>
</dbReference>
<protein>
    <recommendedName>
        <fullName evidence="5">Integral membrane protein</fullName>
    </recommendedName>
</protein>
<dbReference type="InterPro" id="IPR018692">
    <property type="entry name" value="DUF2189"/>
</dbReference>
<evidence type="ECO:0000313" key="4">
    <source>
        <dbReference type="Proteomes" id="UP000006833"/>
    </source>
</evidence>
<dbReference type="AlphaFoldDB" id="A8LHW9"/>
<keyword evidence="2" id="KW-0812">Transmembrane</keyword>
<feature type="transmembrane region" description="Helical" evidence="2">
    <location>
        <begin position="48"/>
        <end position="69"/>
    </location>
</feature>
<name>A8LHW9_DINSH</name>
<proteinExistence type="predicted"/>
<evidence type="ECO:0000256" key="1">
    <source>
        <dbReference type="SAM" id="MobiDB-lite"/>
    </source>
</evidence>
<dbReference type="STRING" id="398580.Dshi_1174"/>
<keyword evidence="2" id="KW-1133">Transmembrane helix</keyword>
<sequence>MTDASPDTGPESGAQTSPAFRPKVARITTDDLRAALALGWSDFKRAPAFGLFFSAVYVLGGLAMVYILMATGKSWATLPIIVGFPLIGPFAAVGLYEVSRRLQTGEPLDWGAVLGVVLAEKNRQMPSMAAVILIFFLFWNFLAHMIFALFLGLAVMTNITSSFAVFLTPNGMMMLLVGTGVGAVLSFVLYGITVVSLPLLLDKEVDFVTAMITSFSAVTENLRVMLSWGVLVAVLLLVGMVPAFLGLLLVLPLLGHATWHLYQRVITAA</sequence>
<dbReference type="Pfam" id="PF09955">
    <property type="entry name" value="DUF2189"/>
    <property type="match status" value="1"/>
</dbReference>
<reference evidence="4" key="1">
    <citation type="journal article" date="2010" name="ISME J.">
        <title>The complete genome sequence of the algal symbiont Dinoroseobacter shibae: a hitchhiker's guide to life in the sea.</title>
        <authorList>
            <person name="Wagner-Dobler I."/>
            <person name="Ballhausen B."/>
            <person name="Berger M."/>
            <person name="Brinkhoff T."/>
            <person name="Buchholz I."/>
            <person name="Bunk B."/>
            <person name="Cypionka H."/>
            <person name="Daniel R."/>
            <person name="Drepper T."/>
            <person name="Gerdts G."/>
            <person name="Hahnke S."/>
            <person name="Han C."/>
            <person name="Jahn D."/>
            <person name="Kalhoefer D."/>
            <person name="Kiss H."/>
            <person name="Klenk H.P."/>
            <person name="Kyrpides N."/>
            <person name="Liebl W."/>
            <person name="Liesegang H."/>
            <person name="Meincke L."/>
            <person name="Pati A."/>
            <person name="Petersen J."/>
            <person name="Piekarski T."/>
            <person name="Pommerenke C."/>
            <person name="Pradella S."/>
            <person name="Pukall R."/>
            <person name="Rabus R."/>
            <person name="Stackebrandt E."/>
            <person name="Thole S."/>
            <person name="Thompson L."/>
            <person name="Tielen P."/>
            <person name="Tomasch J."/>
            <person name="von Jan M."/>
            <person name="Wanphrut N."/>
            <person name="Wichels A."/>
            <person name="Zech H."/>
            <person name="Simon M."/>
        </authorList>
    </citation>
    <scope>NUCLEOTIDE SEQUENCE [LARGE SCALE GENOMIC DNA]</scope>
    <source>
        <strain evidence="4">DSM 16493 / NCIMB 14021 / DFL 12</strain>
    </source>
</reference>
<gene>
    <name evidence="3" type="ordered locus">Dshi_1174</name>
</gene>
<evidence type="ECO:0000256" key="2">
    <source>
        <dbReference type="SAM" id="Phobius"/>
    </source>
</evidence>
<dbReference type="Proteomes" id="UP000006833">
    <property type="component" value="Chromosome"/>
</dbReference>
<feature type="transmembrane region" description="Helical" evidence="2">
    <location>
        <begin position="75"/>
        <end position="96"/>
    </location>
</feature>
<keyword evidence="4" id="KW-1185">Reference proteome</keyword>
<dbReference type="eggNOG" id="COG5473">
    <property type="taxonomic scope" value="Bacteria"/>
</dbReference>
<feature type="transmembrane region" description="Helical" evidence="2">
    <location>
        <begin position="175"/>
        <end position="201"/>
    </location>
</feature>
<dbReference type="OrthoDB" id="9809543at2"/>
<feature type="transmembrane region" description="Helical" evidence="2">
    <location>
        <begin position="130"/>
        <end position="155"/>
    </location>
</feature>
<accession>A8LHW9</accession>
<dbReference type="RefSeq" id="WP_012177846.1">
    <property type="nucleotide sequence ID" value="NC_009952.1"/>
</dbReference>
<feature type="transmembrane region" description="Helical" evidence="2">
    <location>
        <begin position="222"/>
        <end position="251"/>
    </location>
</feature>
<dbReference type="KEGG" id="dsh:Dshi_1174"/>
<keyword evidence="2" id="KW-0472">Membrane</keyword>
<dbReference type="HOGENOM" id="CLU_067791_0_0_5"/>
<evidence type="ECO:0000313" key="3">
    <source>
        <dbReference type="EMBL" id="ABV92916.1"/>
    </source>
</evidence>